<evidence type="ECO:0000313" key="9">
    <source>
        <dbReference type="EMBL" id="CAA6828523.1"/>
    </source>
</evidence>
<accession>A0A6S6ULB8</accession>
<dbReference type="EC" id="5.2.1.8" evidence="6"/>
<comment type="catalytic activity">
    <reaction evidence="1 5 6">
        <text>[protein]-peptidylproline (omega=180) = [protein]-peptidylproline (omega=0)</text>
        <dbReference type="Rhea" id="RHEA:16237"/>
        <dbReference type="Rhea" id="RHEA-COMP:10747"/>
        <dbReference type="Rhea" id="RHEA-COMP:10748"/>
        <dbReference type="ChEBI" id="CHEBI:83833"/>
        <dbReference type="ChEBI" id="CHEBI:83834"/>
        <dbReference type="EC" id="5.2.1.8"/>
    </reaction>
</comment>
<feature type="domain" description="PPIase FKBP-type" evidence="8">
    <location>
        <begin position="150"/>
        <end position="236"/>
    </location>
</feature>
<dbReference type="AlphaFoldDB" id="A0A6S6ULB8"/>
<evidence type="ECO:0000259" key="8">
    <source>
        <dbReference type="PROSITE" id="PS50059"/>
    </source>
</evidence>
<dbReference type="EMBL" id="CACVAY010000149">
    <property type="protein sequence ID" value="CAA6828523.1"/>
    <property type="molecule type" value="Genomic_DNA"/>
</dbReference>
<evidence type="ECO:0000256" key="3">
    <source>
        <dbReference type="ARBA" id="ARBA00023110"/>
    </source>
</evidence>
<protein>
    <recommendedName>
        <fullName evidence="6">Peptidyl-prolyl cis-trans isomerase</fullName>
        <ecNumber evidence="6">5.2.1.8</ecNumber>
    </recommendedName>
</protein>
<dbReference type="PROSITE" id="PS50059">
    <property type="entry name" value="FKBP_PPIASE"/>
    <property type="match status" value="1"/>
</dbReference>
<dbReference type="SUPFAM" id="SSF54534">
    <property type="entry name" value="FKBP-like"/>
    <property type="match status" value="1"/>
</dbReference>
<dbReference type="Pfam" id="PF01346">
    <property type="entry name" value="FKBP_N"/>
    <property type="match status" value="1"/>
</dbReference>
<dbReference type="GO" id="GO:0006457">
    <property type="term" value="P:protein folding"/>
    <property type="evidence" value="ECO:0007669"/>
    <property type="project" value="InterPro"/>
</dbReference>
<evidence type="ECO:0000256" key="5">
    <source>
        <dbReference type="PROSITE-ProRule" id="PRU00277"/>
    </source>
</evidence>
<dbReference type="PROSITE" id="PS51257">
    <property type="entry name" value="PROKAR_LIPOPROTEIN"/>
    <property type="match status" value="1"/>
</dbReference>
<comment type="similarity">
    <text evidence="2 6">Belongs to the FKBP-type PPIase family.</text>
</comment>
<evidence type="ECO:0000256" key="4">
    <source>
        <dbReference type="ARBA" id="ARBA00023235"/>
    </source>
</evidence>
<feature type="signal peptide" evidence="7">
    <location>
        <begin position="1"/>
        <end position="20"/>
    </location>
</feature>
<dbReference type="FunFam" id="3.10.50.40:FF:000006">
    <property type="entry name" value="Peptidyl-prolyl cis-trans isomerase"/>
    <property type="match status" value="1"/>
</dbReference>
<keyword evidence="4 5" id="KW-0413">Isomerase</keyword>
<evidence type="ECO:0000256" key="7">
    <source>
        <dbReference type="SAM" id="SignalP"/>
    </source>
</evidence>
<sequence length="236" mass="25235">MKKSYLAVSLIAALSLSACNDDGGTSSADTKLETTVQKVSYGIAHNFTSNIKEEGLNLDMAAFQKGIDDGKASKPSAITDEELMEAMQAFEAELKKKDEALEAKASAENMTAGANYLAEHAKKEGVKVTESGIQYKVLTASGSGKKPTATDTVEVHYRGTLISGKEFDSSYSRNKPTSFPVNQVIPGWTEMLQLMDVGDKVEVVIPSDKAYGKQGAGADIGPNETLIFEIELLAIK</sequence>
<dbReference type="GO" id="GO:0003755">
    <property type="term" value="F:peptidyl-prolyl cis-trans isomerase activity"/>
    <property type="evidence" value="ECO:0007669"/>
    <property type="project" value="UniProtKB-UniRule"/>
</dbReference>
<keyword evidence="7" id="KW-0732">Signal</keyword>
<keyword evidence="3 5" id="KW-0697">Rotamase</keyword>
<reference evidence="9" key="1">
    <citation type="submission" date="2020-01" db="EMBL/GenBank/DDBJ databases">
        <authorList>
            <person name="Meier V. D."/>
            <person name="Meier V D."/>
        </authorList>
    </citation>
    <scope>NUCLEOTIDE SEQUENCE</scope>
    <source>
        <strain evidence="9">HLG_WM_MAG_07</strain>
    </source>
</reference>
<dbReference type="InterPro" id="IPR046357">
    <property type="entry name" value="PPIase_dom_sf"/>
</dbReference>
<evidence type="ECO:0000256" key="1">
    <source>
        <dbReference type="ARBA" id="ARBA00000971"/>
    </source>
</evidence>
<feature type="chain" id="PRO_5027732558" description="Peptidyl-prolyl cis-trans isomerase" evidence="7">
    <location>
        <begin position="21"/>
        <end position="236"/>
    </location>
</feature>
<dbReference type="InterPro" id="IPR036944">
    <property type="entry name" value="PPIase_FKBP_N_sf"/>
</dbReference>
<dbReference type="PANTHER" id="PTHR43811">
    <property type="entry name" value="FKBP-TYPE PEPTIDYL-PROLYL CIS-TRANS ISOMERASE FKPA"/>
    <property type="match status" value="1"/>
</dbReference>
<organism evidence="9">
    <name type="scientific">uncultured Thiotrichaceae bacterium</name>
    <dbReference type="NCBI Taxonomy" id="298394"/>
    <lineage>
        <taxon>Bacteria</taxon>
        <taxon>Pseudomonadati</taxon>
        <taxon>Pseudomonadota</taxon>
        <taxon>Gammaproteobacteria</taxon>
        <taxon>Thiotrichales</taxon>
        <taxon>Thiotrichaceae</taxon>
        <taxon>environmental samples</taxon>
    </lineage>
</organism>
<dbReference type="InterPro" id="IPR001179">
    <property type="entry name" value="PPIase_FKBP_dom"/>
</dbReference>
<proteinExistence type="inferred from homology"/>
<dbReference type="Gene3D" id="1.10.287.460">
    <property type="entry name" value="Peptidyl-prolyl cis-trans isomerase, FKBP-type, N-terminal domain"/>
    <property type="match status" value="1"/>
</dbReference>
<dbReference type="Gene3D" id="3.10.50.40">
    <property type="match status" value="1"/>
</dbReference>
<name>A0A6S6ULB8_9GAMM</name>
<dbReference type="InterPro" id="IPR000774">
    <property type="entry name" value="PPIase_FKBP_N"/>
</dbReference>
<evidence type="ECO:0000256" key="2">
    <source>
        <dbReference type="ARBA" id="ARBA00006577"/>
    </source>
</evidence>
<dbReference type="PANTHER" id="PTHR43811:SF19">
    <property type="entry name" value="39 KDA FK506-BINDING NUCLEAR PROTEIN"/>
    <property type="match status" value="1"/>
</dbReference>
<evidence type="ECO:0000256" key="6">
    <source>
        <dbReference type="RuleBase" id="RU003915"/>
    </source>
</evidence>
<gene>
    <name evidence="9" type="ORF">HELGO_WM9348</name>
</gene>
<dbReference type="Pfam" id="PF00254">
    <property type="entry name" value="FKBP_C"/>
    <property type="match status" value="1"/>
</dbReference>